<comment type="caution">
    <text evidence="2">The sequence shown here is derived from an EMBL/GenBank/DDBJ whole genome shotgun (WGS) entry which is preliminary data.</text>
</comment>
<dbReference type="EMBL" id="JAUHQA010000001">
    <property type="protein sequence ID" value="MDN4481306.1"/>
    <property type="molecule type" value="Genomic_DNA"/>
</dbReference>
<dbReference type="RefSeq" id="WP_301142895.1">
    <property type="nucleotide sequence ID" value="NZ_JAUHQA010000001.1"/>
</dbReference>
<evidence type="ECO:0000313" key="3">
    <source>
        <dbReference type="Proteomes" id="UP001172708"/>
    </source>
</evidence>
<protein>
    <submittedName>
        <fullName evidence="2">Roadblock/LC7 domain-containing protein</fullName>
    </submittedName>
</protein>
<gene>
    <name evidence="2" type="ORF">QQX02_10260</name>
</gene>
<name>A0ABT8GK44_9MICO</name>
<dbReference type="InterPro" id="IPR004942">
    <property type="entry name" value="Roadblock/LAMTOR2_dom"/>
</dbReference>
<dbReference type="Proteomes" id="UP001172708">
    <property type="component" value="Unassembled WGS sequence"/>
</dbReference>
<dbReference type="SUPFAM" id="SSF103196">
    <property type="entry name" value="Roadblock/LC7 domain"/>
    <property type="match status" value="1"/>
</dbReference>
<keyword evidence="3" id="KW-1185">Reference proteome</keyword>
<organism evidence="2 3">
    <name type="scientific">Demequina muriae</name>
    <dbReference type="NCBI Taxonomy" id="3051664"/>
    <lineage>
        <taxon>Bacteria</taxon>
        <taxon>Bacillati</taxon>
        <taxon>Actinomycetota</taxon>
        <taxon>Actinomycetes</taxon>
        <taxon>Micrococcales</taxon>
        <taxon>Demequinaceae</taxon>
        <taxon>Demequina</taxon>
    </lineage>
</organism>
<evidence type="ECO:0000313" key="2">
    <source>
        <dbReference type="EMBL" id="MDN4481306.1"/>
    </source>
</evidence>
<evidence type="ECO:0000259" key="1">
    <source>
        <dbReference type="Pfam" id="PF03259"/>
    </source>
</evidence>
<sequence>MIARDRCAHYAQELHAHPGVHRVIVAGHDGIAHYDDAALGAREQGAAAAATLVGVAGLVAQALGVDEAEGAVIYGASRQVITRSVDGELVLVVLAEAGERGNGVYRAVRRVAAALAEEAAARGSDDAPLKGPSTSA</sequence>
<accession>A0ABT8GK44</accession>
<reference evidence="2" key="1">
    <citation type="submission" date="2023-06" db="EMBL/GenBank/DDBJ databases">
        <title>Egi l300058.</title>
        <authorList>
            <person name="Gao L."/>
            <person name="Fang B.-Z."/>
            <person name="Li W.-J."/>
        </authorList>
    </citation>
    <scope>NUCLEOTIDE SEQUENCE</scope>
    <source>
        <strain evidence="2">EGI L300058</strain>
    </source>
</reference>
<feature type="domain" description="Roadblock/LAMTOR2" evidence="1">
    <location>
        <begin position="12"/>
        <end position="95"/>
    </location>
</feature>
<dbReference type="Gene3D" id="3.30.450.30">
    <property type="entry name" value="Dynein light chain 2a, cytoplasmic"/>
    <property type="match status" value="1"/>
</dbReference>
<dbReference type="Pfam" id="PF03259">
    <property type="entry name" value="Robl_LC7"/>
    <property type="match status" value="1"/>
</dbReference>
<proteinExistence type="predicted"/>